<feature type="compositionally biased region" description="Polar residues" evidence="1">
    <location>
        <begin position="94"/>
        <end position="110"/>
    </location>
</feature>
<evidence type="ECO:0000313" key="3">
    <source>
        <dbReference type="Proteomes" id="UP000738325"/>
    </source>
</evidence>
<dbReference type="Proteomes" id="UP000738325">
    <property type="component" value="Unassembled WGS sequence"/>
</dbReference>
<name>A0A9P6RFC5_9FUNG</name>
<evidence type="ECO:0000256" key="1">
    <source>
        <dbReference type="SAM" id="MobiDB-lite"/>
    </source>
</evidence>
<organism evidence="2 3">
    <name type="scientific">Dissophora globulifera</name>
    <dbReference type="NCBI Taxonomy" id="979702"/>
    <lineage>
        <taxon>Eukaryota</taxon>
        <taxon>Fungi</taxon>
        <taxon>Fungi incertae sedis</taxon>
        <taxon>Mucoromycota</taxon>
        <taxon>Mortierellomycotina</taxon>
        <taxon>Mortierellomycetes</taxon>
        <taxon>Mortierellales</taxon>
        <taxon>Mortierellaceae</taxon>
        <taxon>Dissophora</taxon>
    </lineage>
</organism>
<keyword evidence="3" id="KW-1185">Reference proteome</keyword>
<accession>A0A9P6RFC5</accession>
<proteinExistence type="predicted"/>
<comment type="caution">
    <text evidence="2">The sequence shown here is derived from an EMBL/GenBank/DDBJ whole genome shotgun (WGS) entry which is preliminary data.</text>
</comment>
<sequence length="161" mass="17521">MAATASVSPSVLLHTLFRNDVTKIHVQGSPSTKVPAVVRVSSSDPLKLTMEKLSWRGSPKLTQVQSTSLFVQSATDKTVTWTTASATIPPPYTPNSSSRTSTTQPAATSRPTKETYRVDKLMMLSNPSFSFVMDQIEHQSRLSHGTHTSDTTHSSSKDSKK</sequence>
<protein>
    <submittedName>
        <fullName evidence="2">Uncharacterized protein</fullName>
    </submittedName>
</protein>
<dbReference type="AlphaFoldDB" id="A0A9P6RFC5"/>
<feature type="compositionally biased region" description="Low complexity" evidence="1">
    <location>
        <begin position="143"/>
        <end position="154"/>
    </location>
</feature>
<feature type="region of interest" description="Disordered" evidence="1">
    <location>
        <begin position="135"/>
        <end position="161"/>
    </location>
</feature>
<dbReference type="OrthoDB" id="2378256at2759"/>
<evidence type="ECO:0000313" key="2">
    <source>
        <dbReference type="EMBL" id="KAG0317478.1"/>
    </source>
</evidence>
<feature type="region of interest" description="Disordered" evidence="1">
    <location>
        <begin position="82"/>
        <end position="117"/>
    </location>
</feature>
<reference evidence="2" key="1">
    <citation type="journal article" date="2020" name="Fungal Divers.">
        <title>Resolving the Mortierellaceae phylogeny through synthesis of multi-gene phylogenetics and phylogenomics.</title>
        <authorList>
            <person name="Vandepol N."/>
            <person name="Liber J."/>
            <person name="Desiro A."/>
            <person name="Na H."/>
            <person name="Kennedy M."/>
            <person name="Barry K."/>
            <person name="Grigoriev I.V."/>
            <person name="Miller A.N."/>
            <person name="O'Donnell K."/>
            <person name="Stajich J.E."/>
            <person name="Bonito G."/>
        </authorList>
    </citation>
    <scope>NUCLEOTIDE SEQUENCE</scope>
    <source>
        <strain evidence="2">REB-010B</strain>
    </source>
</reference>
<gene>
    <name evidence="2" type="ORF">BGZ99_006292</name>
</gene>
<dbReference type="EMBL" id="JAAAIP010000421">
    <property type="protein sequence ID" value="KAG0317478.1"/>
    <property type="molecule type" value="Genomic_DNA"/>
</dbReference>